<evidence type="ECO:0000259" key="2">
    <source>
        <dbReference type="Pfam" id="PF14111"/>
    </source>
</evidence>
<dbReference type="Pfam" id="PF14392">
    <property type="entry name" value="zf-CCHC_4"/>
    <property type="match status" value="1"/>
</dbReference>
<comment type="caution">
    <text evidence="4">The sequence shown here is derived from an EMBL/GenBank/DDBJ whole genome shotgun (WGS) entry which is preliminary data.</text>
</comment>
<evidence type="ECO:0000256" key="1">
    <source>
        <dbReference type="SAM" id="MobiDB-lite"/>
    </source>
</evidence>
<evidence type="ECO:0000313" key="4">
    <source>
        <dbReference type="EMBL" id="KAJ4846132.1"/>
    </source>
</evidence>
<dbReference type="PANTHER" id="PTHR31286">
    <property type="entry name" value="GLYCINE-RICH CELL WALL STRUCTURAL PROTEIN 1.8-LIKE"/>
    <property type="match status" value="1"/>
</dbReference>
<name>A0A9Q0GAA7_9ROSI</name>
<proteinExistence type="predicted"/>
<feature type="compositionally biased region" description="Polar residues" evidence="1">
    <location>
        <begin position="615"/>
        <end position="630"/>
    </location>
</feature>
<dbReference type="InterPro" id="IPR023213">
    <property type="entry name" value="CAT-like_dom_sf"/>
</dbReference>
<evidence type="ECO:0000313" key="5">
    <source>
        <dbReference type="Proteomes" id="UP001141552"/>
    </source>
</evidence>
<feature type="compositionally biased region" description="Pro residues" evidence="1">
    <location>
        <begin position="589"/>
        <end position="599"/>
    </location>
</feature>
<feature type="compositionally biased region" description="Polar residues" evidence="1">
    <location>
        <begin position="547"/>
        <end position="559"/>
    </location>
</feature>
<dbReference type="InterPro" id="IPR040256">
    <property type="entry name" value="At4g02000-like"/>
</dbReference>
<dbReference type="AlphaFoldDB" id="A0A9Q0GAA7"/>
<dbReference type="Proteomes" id="UP001141552">
    <property type="component" value="Unassembled WGS sequence"/>
</dbReference>
<dbReference type="InterPro" id="IPR025836">
    <property type="entry name" value="Zn_knuckle_CX2CX4HX4C"/>
</dbReference>
<dbReference type="InterPro" id="IPR025558">
    <property type="entry name" value="DUF4283"/>
</dbReference>
<keyword evidence="5" id="KW-1185">Reference proteome</keyword>
<feature type="domain" description="Zinc knuckle CX2CX4HX4C" evidence="3">
    <location>
        <begin position="459"/>
        <end position="505"/>
    </location>
</feature>
<dbReference type="Pfam" id="PF02458">
    <property type="entry name" value="Transferase"/>
    <property type="match status" value="1"/>
</dbReference>
<gene>
    <name evidence="4" type="ORF">Tsubulata_000840</name>
</gene>
<dbReference type="Gene3D" id="3.30.559.10">
    <property type="entry name" value="Chloramphenicol acetyltransferase-like domain"/>
    <property type="match status" value="1"/>
</dbReference>
<reference evidence="4" key="1">
    <citation type="submission" date="2022-02" db="EMBL/GenBank/DDBJ databases">
        <authorList>
            <person name="Henning P.M."/>
            <person name="McCubbin A.G."/>
            <person name="Shore J.S."/>
        </authorList>
    </citation>
    <scope>NUCLEOTIDE SEQUENCE</scope>
    <source>
        <strain evidence="4">F60SS</strain>
        <tissue evidence="4">Leaves</tissue>
    </source>
</reference>
<dbReference type="Pfam" id="PF14111">
    <property type="entry name" value="DUF4283"/>
    <property type="match status" value="1"/>
</dbReference>
<organism evidence="4 5">
    <name type="scientific">Turnera subulata</name>
    <dbReference type="NCBI Taxonomy" id="218843"/>
    <lineage>
        <taxon>Eukaryota</taxon>
        <taxon>Viridiplantae</taxon>
        <taxon>Streptophyta</taxon>
        <taxon>Embryophyta</taxon>
        <taxon>Tracheophyta</taxon>
        <taxon>Spermatophyta</taxon>
        <taxon>Magnoliopsida</taxon>
        <taxon>eudicotyledons</taxon>
        <taxon>Gunneridae</taxon>
        <taxon>Pentapetalae</taxon>
        <taxon>rosids</taxon>
        <taxon>fabids</taxon>
        <taxon>Malpighiales</taxon>
        <taxon>Passifloraceae</taxon>
        <taxon>Turnera</taxon>
    </lineage>
</organism>
<dbReference type="PANTHER" id="PTHR31286:SF167">
    <property type="entry name" value="OS09G0268800 PROTEIN"/>
    <property type="match status" value="1"/>
</dbReference>
<feature type="region of interest" description="Disordered" evidence="1">
    <location>
        <begin position="542"/>
        <end position="630"/>
    </location>
</feature>
<feature type="domain" description="DUF4283" evidence="2">
    <location>
        <begin position="325"/>
        <end position="400"/>
    </location>
</feature>
<protein>
    <recommendedName>
        <fullName evidence="6">CCHC-type domain-containing protein</fullName>
    </recommendedName>
</protein>
<dbReference type="EMBL" id="JAKUCV010001506">
    <property type="protein sequence ID" value="KAJ4846132.1"/>
    <property type="molecule type" value="Genomic_DNA"/>
</dbReference>
<evidence type="ECO:0000259" key="3">
    <source>
        <dbReference type="Pfam" id="PF14392"/>
    </source>
</evidence>
<feature type="compositionally biased region" description="Basic and acidic residues" evidence="1">
    <location>
        <begin position="206"/>
        <end position="217"/>
    </location>
</feature>
<feature type="region of interest" description="Disordered" evidence="1">
    <location>
        <begin position="203"/>
        <end position="231"/>
    </location>
</feature>
<accession>A0A9Q0GAA7</accession>
<evidence type="ECO:0008006" key="6">
    <source>
        <dbReference type="Google" id="ProtNLM"/>
    </source>
</evidence>
<reference evidence="4" key="2">
    <citation type="journal article" date="2023" name="Plants (Basel)">
        <title>Annotation of the Turnera subulata (Passifloraceae) Draft Genome Reveals the S-Locus Evolved after the Divergence of Turneroideae from Passifloroideae in a Stepwise Manner.</title>
        <authorList>
            <person name="Henning P.M."/>
            <person name="Roalson E.H."/>
            <person name="Mir W."/>
            <person name="McCubbin A.G."/>
            <person name="Shore J.S."/>
        </authorList>
    </citation>
    <scope>NUCLEOTIDE SEQUENCE</scope>
    <source>
        <strain evidence="4">F60SS</strain>
    </source>
</reference>
<sequence>MPETSKARESMSDATWRRLARSRLTTAEEEEGGPWTAAAEEVEKSTQAFHRRFGGDVWCRRHRFKALVFYYPFAGRLREGPNRKLLVERTGEGVVFVEAEAADVTLEEFGDALSPPFPCFSQLLIDIPRTGTAQLLNRPLLFIQPPTPPLQFLVEESGRRRGGESEEEPSCLAEGRIRPVEESEKLGWCVEVRWIEAVEEVTTGSERGDDAHKEENSRFAPRPTEEDGAVESRCGKWQGRVEVSALRWVWYPWTAKELVLGRVRVWSLSILGRWCLAWFGMADPTEVVVEVHQGGEEAGDPVEEEEIVVLEEEEETVTATKSHGLLCRVLGTKHMNPQAFTSMMRNLWCPLKGLEATQINRNLFLFRFQTARDLKKVMDAEPWFFERQLVLLQELDGDEQFLQVHLHMAPIWVRIYDVPWRARVQQNVLRICRKVGTFVEFDEDGVKGVGSFIRAMVKVDIDKPLAKEIITQKADGSSVRIYFRYKRLPNFCYHCGRLGLLLKDCMFIDDEGEDDEIGTPYGEWLRASPKKPFRLKAKAPLPIDSGRCQTESTGSNSLKQPKLKPQGLPTKVKQKSSRLKPISANTSPLPLPDTTPPLTTPTNTRTDPLEDQRVPLTNLNSGPPSPTLGTILTHLPPLPKWKRLARDRSKTVASENLEMGKRKADVTDMERLFVDYEGVGSGRSGGLALFWKDEWQTDAGCILERLDRAVASDAWKQLFPEACVYSLPREQSDHSPIKIKLQQQCPRSQRPRKLFRFESMWTREANFEQAVSDAWKSDVAAPLPTSLCDRIALCGDRLQS</sequence>
<dbReference type="OrthoDB" id="1750606at2759"/>